<feature type="compositionally biased region" description="Basic residues" evidence="1">
    <location>
        <begin position="799"/>
        <end position="813"/>
    </location>
</feature>
<feature type="non-terminal residue" evidence="5">
    <location>
        <position position="1"/>
    </location>
</feature>
<feature type="domain" description="Retrovirus-related Pol polyprotein from transposon TNT 1-94-like beta-barrel" evidence="4">
    <location>
        <begin position="103"/>
        <end position="176"/>
    </location>
</feature>
<comment type="caution">
    <text evidence="5">The sequence shown here is derived from an EMBL/GenBank/DDBJ whole genome shotgun (WGS) entry which is preliminary data.</text>
</comment>
<feature type="region of interest" description="Disordered" evidence="1">
    <location>
        <begin position="326"/>
        <end position="351"/>
    </location>
</feature>
<dbReference type="AlphaFoldDB" id="A0A699GW49"/>
<protein>
    <submittedName>
        <fullName evidence="5">Putative ribonuclease H-like domain-containing protein</fullName>
    </submittedName>
</protein>
<evidence type="ECO:0000313" key="5">
    <source>
        <dbReference type="EMBL" id="GEW56226.1"/>
    </source>
</evidence>
<name>A0A699GW49_TANCI</name>
<dbReference type="InterPro" id="IPR025724">
    <property type="entry name" value="GAG-pre-integrase_dom"/>
</dbReference>
<accession>A0A699GW49</accession>
<gene>
    <name evidence="5" type="ORF">Tci_228202</name>
</gene>
<evidence type="ECO:0000259" key="3">
    <source>
        <dbReference type="Pfam" id="PF13976"/>
    </source>
</evidence>
<feature type="region of interest" description="Disordered" evidence="1">
    <location>
        <begin position="799"/>
        <end position="823"/>
    </location>
</feature>
<dbReference type="EMBL" id="BKCJ010063684">
    <property type="protein sequence ID" value="GEW56226.1"/>
    <property type="molecule type" value="Genomic_DNA"/>
</dbReference>
<feature type="domain" description="Reverse transcriptase Ty1/copia-type" evidence="2">
    <location>
        <begin position="438"/>
        <end position="490"/>
    </location>
</feature>
<evidence type="ECO:0000259" key="4">
    <source>
        <dbReference type="Pfam" id="PF22936"/>
    </source>
</evidence>
<feature type="domain" description="GAG-pre-integrase" evidence="3">
    <location>
        <begin position="211"/>
        <end position="284"/>
    </location>
</feature>
<evidence type="ECO:0000256" key="1">
    <source>
        <dbReference type="SAM" id="MobiDB-lite"/>
    </source>
</evidence>
<dbReference type="Pfam" id="PF07727">
    <property type="entry name" value="RVT_2"/>
    <property type="match status" value="1"/>
</dbReference>
<feature type="compositionally biased region" description="Basic and acidic residues" evidence="1">
    <location>
        <begin position="333"/>
        <end position="348"/>
    </location>
</feature>
<organism evidence="5">
    <name type="scientific">Tanacetum cinerariifolium</name>
    <name type="common">Dalmatian daisy</name>
    <name type="synonym">Chrysanthemum cinerariifolium</name>
    <dbReference type="NCBI Taxonomy" id="118510"/>
    <lineage>
        <taxon>Eukaryota</taxon>
        <taxon>Viridiplantae</taxon>
        <taxon>Streptophyta</taxon>
        <taxon>Embryophyta</taxon>
        <taxon>Tracheophyta</taxon>
        <taxon>Spermatophyta</taxon>
        <taxon>Magnoliopsida</taxon>
        <taxon>eudicotyledons</taxon>
        <taxon>Gunneridae</taxon>
        <taxon>Pentapetalae</taxon>
        <taxon>asterids</taxon>
        <taxon>campanulids</taxon>
        <taxon>Asterales</taxon>
        <taxon>Asteraceae</taxon>
        <taxon>Asteroideae</taxon>
        <taxon>Anthemideae</taxon>
        <taxon>Anthemidinae</taxon>
        <taxon>Tanacetum</taxon>
    </lineage>
</organism>
<evidence type="ECO:0000259" key="2">
    <source>
        <dbReference type="Pfam" id="PF07727"/>
    </source>
</evidence>
<dbReference type="InterPro" id="IPR054722">
    <property type="entry name" value="PolX-like_BBD"/>
</dbReference>
<proteinExistence type="predicted"/>
<reference evidence="5" key="1">
    <citation type="journal article" date="2019" name="Sci. Rep.">
        <title>Draft genome of Tanacetum cinerariifolium, the natural source of mosquito coil.</title>
        <authorList>
            <person name="Yamashiro T."/>
            <person name="Shiraishi A."/>
            <person name="Satake H."/>
            <person name="Nakayama K."/>
        </authorList>
    </citation>
    <scope>NUCLEOTIDE SEQUENCE</scope>
</reference>
<feature type="region of interest" description="Disordered" evidence="1">
    <location>
        <begin position="551"/>
        <end position="571"/>
    </location>
</feature>
<dbReference type="Pfam" id="PF22936">
    <property type="entry name" value="Pol_BBD"/>
    <property type="match status" value="1"/>
</dbReference>
<sequence>SYTMERPILYAYLTQVFDCDELHSYESDDSVPTSPVNDKYKSVKGETITNVVNFKSISNKPSNDMSKTLRPDAPIIEDWTSDSADESEIESGNPQQALKDKGVIDSGCLRHITRNMSFLSNFKEFNGGYVAFGGNPKSGKISGKGKIMTGKLDFDVVYFVKELKFNLFSVLQTCDKKNNVLFTDTKCVVLSSDFKLSDENHVLLRVSRENNMYNVDLKNVVPSRDLTCLFANATLDESNLWHRRLEHINFKTMNKLVKGNLVRVLPSKIFKNNHTCVACKKGKQHRASFVAGNQPNHNAGIKEIIDADVDVADAAFNVQENENKVYVSPSGSDKTKKHDEKAKREAKGKSHVGLPTRVRDLKDEFEEFSINSTNRVNDAIAPVTAAGPNPTNNTNSFNIAGLSDDVVTPNFKIAGKSSFVDPSNYPNDPDIPALGNIMDVKSSFLYETIEEEVYVCQPLGFKDPDYPDKVYKVVQALYGLHQAPGAYVKSASTPIKIEKPLLKDPDGEDVDVHTYRYLKGKPHLGLWHPKDSPFNLVAYSDGDYAGASLDRKSTTRELASPKQTTLSKDKSNPFMAGSLPKTKWHFITVVSYTLMLFGLTMDDAIHLMLLVLGYGYSKKVNDVVKLQALIDGKKVVVTEDVIRQDLRLDDADGVECLHNEEIFAKLARMGFEKPPPNTKRTAWNEFSCSMASAVICLATVMINKQVDDLTFDNTKYTSLALIQKVFANIKRVDPITTSLQAQPATPSSPTQEQPSIPLLNTLLETCATLSQKVTELEQDKHTQELDIIKLKTRVKKLENKRRSKSSGLRRLKKVGTSQRVESSADTIMGAQEDGMTYQDVNATTKYANAAEPTVFDDEEYGEKEENIDWNVVAKKIQEKHLYNIRKYQSIKRKPVSIAQAKKNMIIYLKNMAGYKMEHFRGMTNGKVRLIFERDKKGQTLFKPDKDVEEPQKKIVAKETLLQESFKKLKAVEVSGFESTQETLTNDLKEISEEDVQNMLEIIQVSKFKVKALQVKYPLIDWEIHSEGSRTYWKIIRVGGITEAYKSFEDMLKGFDREDLVALWNLVKEKFSSAVPNVDKEKALWVELKRLFKPDADDVLWKLQRYMNYLIT</sequence>
<dbReference type="Pfam" id="PF13976">
    <property type="entry name" value="gag_pre-integrs"/>
    <property type="match status" value="1"/>
</dbReference>
<dbReference type="InterPro" id="IPR013103">
    <property type="entry name" value="RVT_2"/>
</dbReference>